<evidence type="ECO:0000256" key="8">
    <source>
        <dbReference type="SAM" id="SignalP"/>
    </source>
</evidence>
<dbReference type="SUPFAM" id="SSF56935">
    <property type="entry name" value="Porins"/>
    <property type="match status" value="1"/>
</dbReference>
<evidence type="ECO:0000256" key="3">
    <source>
        <dbReference type="ARBA" id="ARBA00022452"/>
    </source>
</evidence>
<keyword evidence="8" id="KW-0732">Signal</keyword>
<dbReference type="Gene3D" id="2.40.170.20">
    <property type="entry name" value="TonB-dependent receptor, beta-barrel domain"/>
    <property type="match status" value="1"/>
</dbReference>
<proteinExistence type="inferred from homology"/>
<evidence type="ECO:0000256" key="7">
    <source>
        <dbReference type="PROSITE-ProRule" id="PRU01360"/>
    </source>
</evidence>
<dbReference type="Proteomes" id="UP000757103">
    <property type="component" value="Unassembled WGS sequence"/>
</dbReference>
<dbReference type="AlphaFoldDB" id="A0A921SUY5"/>
<evidence type="ECO:0000256" key="4">
    <source>
        <dbReference type="ARBA" id="ARBA00022692"/>
    </source>
</evidence>
<feature type="signal peptide" evidence="8">
    <location>
        <begin position="1"/>
        <end position="34"/>
    </location>
</feature>
<keyword evidence="2 7" id="KW-0813">Transport</keyword>
<name>A0A921SUY5_9BACT</name>
<dbReference type="SUPFAM" id="SSF49464">
    <property type="entry name" value="Carboxypeptidase regulatory domain-like"/>
    <property type="match status" value="1"/>
</dbReference>
<gene>
    <name evidence="10" type="ORF">K8U91_04945</name>
</gene>
<dbReference type="Gene3D" id="2.60.40.1120">
    <property type="entry name" value="Carboxypeptidase-like, regulatory domain"/>
    <property type="match status" value="1"/>
</dbReference>
<dbReference type="InterPro" id="IPR023997">
    <property type="entry name" value="TonB-dep_OMP_SusC/RagA_CS"/>
</dbReference>
<dbReference type="InterPro" id="IPR036942">
    <property type="entry name" value="Beta-barrel_TonB_sf"/>
</dbReference>
<sequence>MEKENFITQRTRKKARSLLCFLLLFLACGSSVFAQSKTISGIVASAGEPLMGASIAEKGTTNGTITDKDGRFTLSVSSDAALVVSYLGYETTTVHVKGKSFLNIELSPAMNMLDEFVAIGYGVQQKKLITGATVQVKGDDIAKLNTVNTLGALQSQTPGVNITKQSGKPGEGFKVTIRGLGTIGNSAPLYIIDGVPNGDISMLSPSDIESVDVLKDAASAAIYGARAANGVILVTTKQGKKGKASIEYDGYIGFQNLAKTVTPLNAKQYLEILNEAGYDRQYFADRIPGSILEGVDNGTFTGTNWLKEMTRENAPQMGHAVNVTSGNDISTYSFGFSYTSQEPVIGLENPEVKSLYERYTLRLNSEHHLIKKGDLNVLTFGETMTAGFVNSTGLGMGTGNLYWNDVRSALAGNPLLPVYDENNNYHTPLEGLDYQSVNPIAQMDYLRSRVNSRNYSARGSLYLIFEPIKNLKWRSTFGYAYNGGTSREYTPVYRLNSVNFSDQDKVTQSSWNGLQWSWDNTVSYEFTLNDFHKFNVLVGNSLERWGFGENLGGSNKGSEFNSFEYAYLSNVKTVTSGTTTVSGSPWDDGGLVSFFGRVNYDYAGKYMASVTMRADGSSNFARGHRWGYFPSVSAGWNIHEENFFKENVNFMDQLKLRASWGENGNCNIGRLAYLETIAIGNATNAAIYYFGEDKSAYTIGAYADKIANPDLTWETSRQTDIGLDTRFLKGRLGFSFDWYEKLTLGWLVKPQGLGIWGTDAPYINGGDIRNTGVEIGLDWTDQVGDFTYSIKGNMSYNRNRVLSIDNDEGFINGTSNVLTHNTTYLARAEVGQPLGFFHGYKTNGIFQTQEQIDAYTWTDPETGISQKILPDAKPGDVIFVDLNNNGTIDDGDKTFIGDPTPDVTYGLSITMGYKGFDFSLTGYGVAGNQIAKSYRNNTNTTFDNYTTEILGRWHGEGTSNRLPSLTGSTINYGYVSDLYIEDGDYFRISNVTLGYDFSRLIKSKYLSQLRVYASVQNLFTFTNYSGMDPEIGYGGGDDWTSGIDLGYYPGARTYMFGVNLKF</sequence>
<comment type="caution">
    <text evidence="10">The sequence shown here is derived from an EMBL/GenBank/DDBJ whole genome shotgun (WGS) entry which is preliminary data.</text>
</comment>
<evidence type="ECO:0000313" key="10">
    <source>
        <dbReference type="EMBL" id="HJG88809.1"/>
    </source>
</evidence>
<dbReference type="Pfam" id="PF07715">
    <property type="entry name" value="Plug"/>
    <property type="match status" value="1"/>
</dbReference>
<evidence type="ECO:0000256" key="2">
    <source>
        <dbReference type="ARBA" id="ARBA00022448"/>
    </source>
</evidence>
<feature type="domain" description="TonB-dependent receptor plug" evidence="9">
    <location>
        <begin position="129"/>
        <end position="231"/>
    </location>
</feature>
<protein>
    <submittedName>
        <fullName evidence="10">TonB-dependent receptor</fullName>
    </submittedName>
</protein>
<evidence type="ECO:0000256" key="1">
    <source>
        <dbReference type="ARBA" id="ARBA00004571"/>
    </source>
</evidence>
<reference evidence="10" key="1">
    <citation type="journal article" date="2021" name="PeerJ">
        <title>Extensive microbial diversity within the chicken gut microbiome revealed by metagenomics and culture.</title>
        <authorList>
            <person name="Gilroy R."/>
            <person name="Ravi A."/>
            <person name="Getino M."/>
            <person name="Pursley I."/>
            <person name="Horton D.L."/>
            <person name="Alikhan N.F."/>
            <person name="Baker D."/>
            <person name="Gharbi K."/>
            <person name="Hall N."/>
            <person name="Watson M."/>
            <person name="Adriaenssens E.M."/>
            <person name="Foster-Nyarko E."/>
            <person name="Jarju S."/>
            <person name="Secka A."/>
            <person name="Antonio M."/>
            <person name="Oren A."/>
            <person name="Chaudhuri R.R."/>
            <person name="La Ragione R."/>
            <person name="Hildebrand F."/>
            <person name="Pallen M.J."/>
        </authorList>
    </citation>
    <scope>NUCLEOTIDE SEQUENCE</scope>
    <source>
        <strain evidence="10">CHK121-7720</strain>
    </source>
</reference>
<keyword evidence="3 7" id="KW-1134">Transmembrane beta strand</keyword>
<dbReference type="Pfam" id="PF13715">
    <property type="entry name" value="CarbopepD_reg_2"/>
    <property type="match status" value="1"/>
</dbReference>
<feature type="chain" id="PRO_5037667556" evidence="8">
    <location>
        <begin position="35"/>
        <end position="1062"/>
    </location>
</feature>
<evidence type="ECO:0000256" key="6">
    <source>
        <dbReference type="ARBA" id="ARBA00023237"/>
    </source>
</evidence>
<dbReference type="EMBL" id="DYUD01000015">
    <property type="protein sequence ID" value="HJG88809.1"/>
    <property type="molecule type" value="Genomic_DNA"/>
</dbReference>
<dbReference type="InterPro" id="IPR037066">
    <property type="entry name" value="Plug_dom_sf"/>
</dbReference>
<dbReference type="NCBIfam" id="TIGR04057">
    <property type="entry name" value="SusC_RagA_signa"/>
    <property type="match status" value="1"/>
</dbReference>
<dbReference type="PROSITE" id="PS52016">
    <property type="entry name" value="TONB_DEPENDENT_REC_3"/>
    <property type="match status" value="1"/>
</dbReference>
<evidence type="ECO:0000256" key="5">
    <source>
        <dbReference type="ARBA" id="ARBA00023136"/>
    </source>
</evidence>
<dbReference type="InterPro" id="IPR039426">
    <property type="entry name" value="TonB-dep_rcpt-like"/>
</dbReference>
<dbReference type="PROSITE" id="PS51257">
    <property type="entry name" value="PROKAR_LIPOPROTEIN"/>
    <property type="match status" value="1"/>
</dbReference>
<accession>A0A921SUY5</accession>
<keyword evidence="10" id="KW-0675">Receptor</keyword>
<keyword evidence="6 7" id="KW-0998">Cell outer membrane</keyword>
<dbReference type="InterPro" id="IPR012910">
    <property type="entry name" value="Plug_dom"/>
</dbReference>
<organism evidence="10 11">
    <name type="scientific">Barnesiella viscericola</name>
    <dbReference type="NCBI Taxonomy" id="397865"/>
    <lineage>
        <taxon>Bacteria</taxon>
        <taxon>Pseudomonadati</taxon>
        <taxon>Bacteroidota</taxon>
        <taxon>Bacteroidia</taxon>
        <taxon>Bacteroidales</taxon>
        <taxon>Barnesiellaceae</taxon>
        <taxon>Barnesiella</taxon>
    </lineage>
</organism>
<dbReference type="NCBIfam" id="TIGR04056">
    <property type="entry name" value="OMP_RagA_SusC"/>
    <property type="match status" value="1"/>
</dbReference>
<dbReference type="InterPro" id="IPR008969">
    <property type="entry name" value="CarboxyPept-like_regulatory"/>
</dbReference>
<reference evidence="10" key="2">
    <citation type="submission" date="2021-09" db="EMBL/GenBank/DDBJ databases">
        <authorList>
            <person name="Gilroy R."/>
        </authorList>
    </citation>
    <scope>NUCLEOTIDE SEQUENCE</scope>
    <source>
        <strain evidence="10">CHK121-7720</strain>
    </source>
</reference>
<comment type="similarity">
    <text evidence="7">Belongs to the TonB-dependent receptor family.</text>
</comment>
<dbReference type="Gene3D" id="2.170.130.10">
    <property type="entry name" value="TonB-dependent receptor, plug domain"/>
    <property type="match status" value="1"/>
</dbReference>
<keyword evidence="5 7" id="KW-0472">Membrane</keyword>
<evidence type="ECO:0000313" key="11">
    <source>
        <dbReference type="Proteomes" id="UP000757103"/>
    </source>
</evidence>
<evidence type="ECO:0000259" key="9">
    <source>
        <dbReference type="Pfam" id="PF07715"/>
    </source>
</evidence>
<comment type="subcellular location">
    <subcellularLocation>
        <location evidence="1 7">Cell outer membrane</location>
        <topology evidence="1 7">Multi-pass membrane protein</topology>
    </subcellularLocation>
</comment>
<keyword evidence="4 7" id="KW-0812">Transmembrane</keyword>
<dbReference type="RefSeq" id="WP_273305844.1">
    <property type="nucleotide sequence ID" value="NZ_DYUD01000015.1"/>
</dbReference>
<dbReference type="InterPro" id="IPR023996">
    <property type="entry name" value="TonB-dep_OMP_SusC/RagA"/>
</dbReference>
<dbReference type="GO" id="GO:0009279">
    <property type="term" value="C:cell outer membrane"/>
    <property type="evidence" value="ECO:0007669"/>
    <property type="project" value="UniProtKB-SubCell"/>
</dbReference>